<dbReference type="Proteomes" id="UP000785679">
    <property type="component" value="Unassembled WGS sequence"/>
</dbReference>
<keyword evidence="2" id="KW-1185">Reference proteome</keyword>
<evidence type="ECO:0000313" key="2">
    <source>
        <dbReference type="Proteomes" id="UP000785679"/>
    </source>
</evidence>
<accession>A0A8J8NWA6</accession>
<reference evidence="1" key="1">
    <citation type="submission" date="2019-06" db="EMBL/GenBank/DDBJ databases">
        <authorList>
            <person name="Zheng W."/>
        </authorList>
    </citation>
    <scope>NUCLEOTIDE SEQUENCE</scope>
    <source>
        <strain evidence="1">QDHG01</strain>
    </source>
</reference>
<dbReference type="EMBL" id="RRYP01004286">
    <property type="protein sequence ID" value="TNV82996.1"/>
    <property type="molecule type" value="Genomic_DNA"/>
</dbReference>
<dbReference type="AlphaFoldDB" id="A0A8J8NWA6"/>
<name>A0A8J8NWA6_HALGN</name>
<evidence type="ECO:0000313" key="1">
    <source>
        <dbReference type="EMBL" id="TNV82996.1"/>
    </source>
</evidence>
<protein>
    <submittedName>
        <fullName evidence="1">Uncharacterized protein</fullName>
    </submittedName>
</protein>
<comment type="caution">
    <text evidence="1">The sequence shown here is derived from an EMBL/GenBank/DDBJ whole genome shotgun (WGS) entry which is preliminary data.</text>
</comment>
<sequence>MDNSLLPLLLKQSYDNSRLGLFQRRQFDLQIFTAIMFQCPRQWFQPRLILDSYPQYRPQQASCKCSWCQRKSHQSAHSLLHNSLMI</sequence>
<proteinExistence type="predicted"/>
<organism evidence="1 2">
    <name type="scientific">Halteria grandinella</name>
    <dbReference type="NCBI Taxonomy" id="5974"/>
    <lineage>
        <taxon>Eukaryota</taxon>
        <taxon>Sar</taxon>
        <taxon>Alveolata</taxon>
        <taxon>Ciliophora</taxon>
        <taxon>Intramacronucleata</taxon>
        <taxon>Spirotrichea</taxon>
        <taxon>Stichotrichia</taxon>
        <taxon>Sporadotrichida</taxon>
        <taxon>Halteriidae</taxon>
        <taxon>Halteria</taxon>
    </lineage>
</organism>
<gene>
    <name evidence="1" type="ORF">FGO68_gene1938</name>
</gene>